<comment type="caution">
    <text evidence="2">The sequence shown here is derived from an EMBL/GenBank/DDBJ whole genome shotgun (WGS) entry which is preliminary data.</text>
</comment>
<keyword evidence="2" id="KW-0067">ATP-binding</keyword>
<feature type="domain" description="RNA helicase HrpA C-terminal" evidence="1">
    <location>
        <begin position="70"/>
        <end position="416"/>
    </location>
</feature>
<protein>
    <submittedName>
        <fullName evidence="2">ATP-dependent RNA helicase HrpA</fullName>
    </submittedName>
</protein>
<dbReference type="AlphaFoldDB" id="T1BQA9"/>
<feature type="non-terminal residue" evidence="2">
    <location>
        <position position="418"/>
    </location>
</feature>
<gene>
    <name evidence="2" type="ORF">B1A_06132</name>
</gene>
<dbReference type="Pfam" id="PF11898">
    <property type="entry name" value="DUF3418"/>
    <property type="match status" value="1"/>
</dbReference>
<keyword evidence="2" id="KW-0347">Helicase</keyword>
<organism evidence="2">
    <name type="scientific">mine drainage metagenome</name>
    <dbReference type="NCBI Taxonomy" id="410659"/>
    <lineage>
        <taxon>unclassified sequences</taxon>
        <taxon>metagenomes</taxon>
        <taxon>ecological metagenomes</taxon>
    </lineage>
</organism>
<dbReference type="InterPro" id="IPR024590">
    <property type="entry name" value="HrpA_C"/>
</dbReference>
<dbReference type="EMBL" id="AUZX01004459">
    <property type="protein sequence ID" value="EQD70768.1"/>
    <property type="molecule type" value="Genomic_DNA"/>
</dbReference>
<proteinExistence type="predicted"/>
<accession>T1BQA9</accession>
<sequence length="418" mass="47366">YLGPRGIRFRVSSGVRGKERPRWVMAAELAETEGIQARLLAPLQPEWIEAAAGSLVQRSYGDPYWDPQGEQVNAYEKVTLYGLTLVARRPVRYGPIAPHEARRVFIQHGLVAGELKTPPPFLVHNLAAMAEVLALEHKGRRQGVLIPEEDLCAFYEDCLPLEVWSAQRLTHWLRERTPGHADPLLMTREFLMRHAAGDITEIQFPDHFSWGGQDWPLTYRFEPGHPLDGVTLTLPLPVLSLLDNAPLDWLVPGLIREKITFLLKKLPGTLRRTLVPLPPTVTTFLERHDPSRGALLPQLNQFVRQRSGQAVSPEDWATPPEHLKMRLRLTDEMGQEIASGRDLDLLRAQWNNPLHRTLSPEKDPDWVQKGLTRWDFEELSGPQTLVRAGIILTVYPGLVDRGQTVDLMAFDDQEEALT</sequence>
<keyword evidence="2" id="KW-0378">Hydrolase</keyword>
<dbReference type="GO" id="GO:0004386">
    <property type="term" value="F:helicase activity"/>
    <property type="evidence" value="ECO:0007669"/>
    <property type="project" value="UniProtKB-KW"/>
</dbReference>
<feature type="non-terminal residue" evidence="2">
    <location>
        <position position="1"/>
    </location>
</feature>
<reference evidence="2" key="1">
    <citation type="submission" date="2013-08" db="EMBL/GenBank/DDBJ databases">
        <authorList>
            <person name="Mendez C."/>
            <person name="Richter M."/>
            <person name="Ferrer M."/>
            <person name="Sanchez J."/>
        </authorList>
    </citation>
    <scope>NUCLEOTIDE SEQUENCE</scope>
</reference>
<reference evidence="2" key="2">
    <citation type="journal article" date="2014" name="ISME J.">
        <title>Microbial stratification in low pH oxic and suboxic macroscopic growths along an acid mine drainage.</title>
        <authorList>
            <person name="Mendez-Garcia C."/>
            <person name="Mesa V."/>
            <person name="Sprenger R.R."/>
            <person name="Richter M."/>
            <person name="Diez M.S."/>
            <person name="Solano J."/>
            <person name="Bargiela R."/>
            <person name="Golyshina O.V."/>
            <person name="Manteca A."/>
            <person name="Ramos J.L."/>
            <person name="Gallego J.R."/>
            <person name="Llorente I."/>
            <person name="Martins Dos Santos V.A."/>
            <person name="Jensen O.N."/>
            <person name="Pelaez A.I."/>
            <person name="Sanchez J."/>
            <person name="Ferrer M."/>
        </authorList>
    </citation>
    <scope>NUCLEOTIDE SEQUENCE</scope>
</reference>
<evidence type="ECO:0000313" key="2">
    <source>
        <dbReference type="EMBL" id="EQD70768.1"/>
    </source>
</evidence>
<keyword evidence="2" id="KW-0547">Nucleotide-binding</keyword>
<name>T1BQA9_9ZZZZ</name>
<evidence type="ECO:0000259" key="1">
    <source>
        <dbReference type="Pfam" id="PF11898"/>
    </source>
</evidence>